<accession>A0A2P5FYX8</accession>
<reference evidence="2" key="1">
    <citation type="submission" date="2016-06" db="EMBL/GenBank/DDBJ databases">
        <title>Parallel loss of symbiosis genes in relatives of nitrogen-fixing non-legume Parasponia.</title>
        <authorList>
            <person name="Van Velzen R."/>
            <person name="Holmer R."/>
            <person name="Bu F."/>
            <person name="Rutten L."/>
            <person name="Van Zeijl A."/>
            <person name="Liu W."/>
            <person name="Santuari L."/>
            <person name="Cao Q."/>
            <person name="Sharma T."/>
            <person name="Shen D."/>
            <person name="Roswanjaya Y."/>
            <person name="Wardhani T."/>
            <person name="Kalhor M.S."/>
            <person name="Jansen J."/>
            <person name="Van den Hoogen J."/>
            <person name="Gungor B."/>
            <person name="Hartog M."/>
            <person name="Hontelez J."/>
            <person name="Verver J."/>
            <person name="Yang W.-C."/>
            <person name="Schijlen E."/>
            <person name="Repin R."/>
            <person name="Schilthuizen M."/>
            <person name="Schranz E."/>
            <person name="Heidstra R."/>
            <person name="Miyata K."/>
            <person name="Fedorova E."/>
            <person name="Kohlen W."/>
            <person name="Bisseling T."/>
            <person name="Smit S."/>
            <person name="Geurts R."/>
        </authorList>
    </citation>
    <scope>NUCLEOTIDE SEQUENCE [LARGE SCALE GENOMIC DNA]</scope>
    <source>
        <strain evidence="2">cv. RG33-2</strain>
    </source>
</reference>
<dbReference type="AlphaFoldDB" id="A0A2P5FYX8"/>
<organism evidence="1 2">
    <name type="scientific">Trema orientale</name>
    <name type="common">Charcoal tree</name>
    <name type="synonym">Celtis orientalis</name>
    <dbReference type="NCBI Taxonomy" id="63057"/>
    <lineage>
        <taxon>Eukaryota</taxon>
        <taxon>Viridiplantae</taxon>
        <taxon>Streptophyta</taxon>
        <taxon>Embryophyta</taxon>
        <taxon>Tracheophyta</taxon>
        <taxon>Spermatophyta</taxon>
        <taxon>Magnoliopsida</taxon>
        <taxon>eudicotyledons</taxon>
        <taxon>Gunneridae</taxon>
        <taxon>Pentapetalae</taxon>
        <taxon>rosids</taxon>
        <taxon>fabids</taxon>
        <taxon>Rosales</taxon>
        <taxon>Cannabaceae</taxon>
        <taxon>Trema</taxon>
    </lineage>
</organism>
<dbReference type="InParanoid" id="A0A2P5FYX8"/>
<sequence>MRGVSGVDCAITVHIRVDEPWGFLSSSNSCGDKDALKPWRELSYTCTREGAKRQSFTNITSEFVDLRELTMEEYQW</sequence>
<proteinExistence type="predicted"/>
<comment type="caution">
    <text evidence="1">The sequence shown here is derived from an EMBL/GenBank/DDBJ whole genome shotgun (WGS) entry which is preliminary data.</text>
</comment>
<evidence type="ECO:0000313" key="1">
    <source>
        <dbReference type="EMBL" id="POO03002.1"/>
    </source>
</evidence>
<name>A0A2P5FYX8_TREOI</name>
<keyword evidence="2" id="KW-1185">Reference proteome</keyword>
<dbReference type="Proteomes" id="UP000237000">
    <property type="component" value="Unassembled WGS sequence"/>
</dbReference>
<gene>
    <name evidence="1" type="ORF">TorRG33x02_010630</name>
</gene>
<evidence type="ECO:0000313" key="2">
    <source>
        <dbReference type="Proteomes" id="UP000237000"/>
    </source>
</evidence>
<dbReference type="EMBL" id="JXTC01000003">
    <property type="protein sequence ID" value="POO03002.1"/>
    <property type="molecule type" value="Genomic_DNA"/>
</dbReference>
<protein>
    <submittedName>
        <fullName evidence="1">Uncharacterized protein</fullName>
    </submittedName>
</protein>